<dbReference type="InterPro" id="IPR041588">
    <property type="entry name" value="Integrase_H2C2"/>
</dbReference>
<dbReference type="InterPro" id="IPR021109">
    <property type="entry name" value="Peptidase_aspartic_dom_sf"/>
</dbReference>
<gene>
    <name evidence="3" type="ORF">PLXY2_LOCUS2696</name>
</gene>
<dbReference type="EMBL" id="CAJHNJ030000007">
    <property type="protein sequence ID" value="CAG9102061.1"/>
    <property type="molecule type" value="Genomic_DNA"/>
</dbReference>
<dbReference type="InterPro" id="IPR000477">
    <property type="entry name" value="RT_dom"/>
</dbReference>
<dbReference type="GO" id="GO:0071897">
    <property type="term" value="P:DNA biosynthetic process"/>
    <property type="evidence" value="ECO:0007669"/>
    <property type="project" value="UniProtKB-ARBA"/>
</dbReference>
<dbReference type="PANTHER" id="PTHR47331">
    <property type="entry name" value="PHD-TYPE DOMAIN-CONTAINING PROTEIN"/>
    <property type="match status" value="1"/>
</dbReference>
<dbReference type="InterPro" id="IPR008042">
    <property type="entry name" value="Retrotrans_Pao"/>
</dbReference>
<dbReference type="Gene3D" id="3.30.70.270">
    <property type="match status" value="1"/>
</dbReference>
<dbReference type="InterPro" id="IPR040676">
    <property type="entry name" value="DUF5641"/>
</dbReference>
<dbReference type="GO" id="GO:0015074">
    <property type="term" value="P:DNA integration"/>
    <property type="evidence" value="ECO:0007669"/>
    <property type="project" value="InterPro"/>
</dbReference>
<evidence type="ECO:0000313" key="4">
    <source>
        <dbReference type="Proteomes" id="UP000653454"/>
    </source>
</evidence>
<name>A0A8S4DNK4_PLUXY</name>
<feature type="compositionally biased region" description="Polar residues" evidence="1">
    <location>
        <begin position="436"/>
        <end position="449"/>
    </location>
</feature>
<dbReference type="Gene3D" id="3.10.10.10">
    <property type="entry name" value="HIV Type 1 Reverse Transcriptase, subunit A, domain 1"/>
    <property type="match status" value="1"/>
</dbReference>
<feature type="region of interest" description="Disordered" evidence="1">
    <location>
        <begin position="428"/>
        <end position="464"/>
    </location>
</feature>
<dbReference type="GO" id="GO:0042575">
    <property type="term" value="C:DNA polymerase complex"/>
    <property type="evidence" value="ECO:0007669"/>
    <property type="project" value="UniProtKB-ARBA"/>
</dbReference>
<dbReference type="InterPro" id="IPR001584">
    <property type="entry name" value="Integrase_cat-core"/>
</dbReference>
<dbReference type="InterPro" id="IPR043128">
    <property type="entry name" value="Rev_trsase/Diguanyl_cyclase"/>
</dbReference>
<feature type="domain" description="Integrase catalytic" evidence="2">
    <location>
        <begin position="1515"/>
        <end position="1711"/>
    </location>
</feature>
<feature type="region of interest" description="Disordered" evidence="1">
    <location>
        <begin position="555"/>
        <end position="574"/>
    </location>
</feature>
<protein>
    <submittedName>
        <fullName evidence="3">(diamondback moth) hypothetical protein</fullName>
    </submittedName>
</protein>
<dbReference type="InterPro" id="IPR043502">
    <property type="entry name" value="DNA/RNA_pol_sf"/>
</dbReference>
<comment type="caution">
    <text evidence="3">The sequence shown here is derived from an EMBL/GenBank/DDBJ whole genome shotgun (WGS) entry which is preliminary data.</text>
</comment>
<dbReference type="SUPFAM" id="SSF53098">
    <property type="entry name" value="Ribonuclease H-like"/>
    <property type="match status" value="1"/>
</dbReference>
<dbReference type="InterPro" id="IPR036397">
    <property type="entry name" value="RNaseH_sf"/>
</dbReference>
<dbReference type="InterPro" id="IPR005312">
    <property type="entry name" value="DUF1759"/>
</dbReference>
<accession>A0A8S4DNK4</accession>
<organism evidence="3 4">
    <name type="scientific">Plutella xylostella</name>
    <name type="common">Diamondback moth</name>
    <name type="synonym">Plutella maculipennis</name>
    <dbReference type="NCBI Taxonomy" id="51655"/>
    <lineage>
        <taxon>Eukaryota</taxon>
        <taxon>Metazoa</taxon>
        <taxon>Ecdysozoa</taxon>
        <taxon>Arthropoda</taxon>
        <taxon>Hexapoda</taxon>
        <taxon>Insecta</taxon>
        <taxon>Pterygota</taxon>
        <taxon>Neoptera</taxon>
        <taxon>Endopterygota</taxon>
        <taxon>Lepidoptera</taxon>
        <taxon>Glossata</taxon>
        <taxon>Ditrysia</taxon>
        <taxon>Yponomeutoidea</taxon>
        <taxon>Plutellidae</taxon>
        <taxon>Plutella</taxon>
    </lineage>
</organism>
<dbReference type="Pfam" id="PF00078">
    <property type="entry name" value="RVT_1"/>
    <property type="match status" value="1"/>
</dbReference>
<feature type="region of interest" description="Disordered" evidence="1">
    <location>
        <begin position="1828"/>
        <end position="1853"/>
    </location>
</feature>
<dbReference type="GO" id="GO:0003676">
    <property type="term" value="F:nucleic acid binding"/>
    <property type="evidence" value="ECO:0007669"/>
    <property type="project" value="InterPro"/>
</dbReference>
<proteinExistence type="predicted"/>
<evidence type="ECO:0000256" key="1">
    <source>
        <dbReference type="SAM" id="MobiDB-lite"/>
    </source>
</evidence>
<keyword evidence="4" id="KW-1185">Reference proteome</keyword>
<dbReference type="InterPro" id="IPR022048">
    <property type="entry name" value="Envelope_fusion-like"/>
</dbReference>
<feature type="region of interest" description="Disordered" evidence="1">
    <location>
        <begin position="2061"/>
        <end position="2081"/>
    </location>
</feature>
<dbReference type="Gene3D" id="1.10.340.70">
    <property type="match status" value="1"/>
</dbReference>
<reference evidence="3" key="1">
    <citation type="submission" date="2020-11" db="EMBL/GenBank/DDBJ databases">
        <authorList>
            <person name="Whiteford S."/>
        </authorList>
    </citation>
    <scope>NUCLEOTIDE SEQUENCE</scope>
</reference>
<feature type="compositionally biased region" description="Low complexity" evidence="1">
    <location>
        <begin position="452"/>
        <end position="464"/>
    </location>
</feature>
<dbReference type="Pfam" id="PF03564">
    <property type="entry name" value="DUF1759"/>
    <property type="match status" value="1"/>
</dbReference>
<dbReference type="PROSITE" id="PS50994">
    <property type="entry name" value="INTEGRASE"/>
    <property type="match status" value="1"/>
</dbReference>
<dbReference type="InterPro" id="IPR012337">
    <property type="entry name" value="RNaseH-like_sf"/>
</dbReference>
<dbReference type="Pfam" id="PF18701">
    <property type="entry name" value="DUF5641"/>
    <property type="match status" value="1"/>
</dbReference>
<sequence length="2081" mass="239571">MEDYFLNQTEIYEALKKLLSNIKKDGAERKTIDYCNRKSTMLETYWRDYVENHRKMCKFNTFDHVYFTKKCFETAEEVYMTIKQLLDDIIVKLSQSGKPAYQRQSDAYQRPAAAPEPHGAATPGPSAAPAPGPSPAPVSTPLMGSASYHTNINRSSKLDEMIKKQSIHFKAFMRTVSTIDLDHMQNRWEFEDALKTLQNRWATIDHYHWEIEAEDGGNDVCYQNEFTRYESTFNDLKKTINTKMWSASHRDKSTPQMDIPVFNGNYHHWTSFKDLFDEAIHRNPSLSQAQKMQFLKNKVTGEAERLIHHLPISSDNYEVCWEILNHRFNNKRLIFTSHINTLLSIHNMQQQSAGSIKKLHDVCKETLYAIKNLGVDITSWDPILVHLLAQKLDGDSFAEYLESVKNPRELPVLQEFLEYLETKFTTLEASRRKQDPPNQKIANQNQPDTYQKRYSNNNNQNNYNSTYNKTYNSKPNMKSMPVTRAINCVVCNSAHGLWSCNAFLQMNNEQKLDVLNKHNLCNNCFVNHFNKPCQSTKTCRKCSGAHNTLMHEPITTTRPTSSMKPAYKPSTRDNKNSSINVSWNDMSEILLATAMIDLTGKDGIKHRMRALVDQGSQVSLISEKAAQTLGLKRSQCKGKIFGVGEKENNCKGMLNVVIQSIHSSYTTSVNVIIMNNLIKSLPTSTFSKPSWPHIQDIKLADPSFFVSQPVDLLLGADVYSKIMLGSILRGENEDQPIAQQTKLGWLLCGSLQTFQCNVVLHEIDDLKRFWEIEDIANSEIEMSSEDHECMEYFRTTTKRREDGRFEVRIPFKSELKEKLGDTKPAATAQFRNLEGKLAKNVPLKIEYQKCIKEYLDLNHMIPAKMTKTHESYLPHHAVIRAESTTSKVRVVFNASQKSSSGLSLNDVMHKGPNLQQDLQHLIMKWRQYQYAYTADIEKMYRQIMIHSEDQSYQKILWRDSDNQPLRIYQLTTLTFGFKVAPYIAMQCLKRLAEEEKEQYPDAARALDQDFYMDDYCGGSHTIPKANQLRRDLVELLAKSGFNLRKWTANDPRILENSQTTTNQEEETFEFKVQADSTKTLGLGWKPTIDKFYFKSTIEMTTKPPTKRSLLSDISKLFDPLGWLTPISINMKILFQTVWLSTLDWSDTLPEDIATKWTSLRQDIQLINTIEVNRWLGTTKNNQKVELHGFSDASNKAYSAVIYCKVTTDNQTTITLAAAKARLAPLNKTCSTPRLELMGAKLLVKAITEAIPSSCWRYVNTSENPADCASRGLTNQQLQEHGLWWQGPSWLPSYKKENTSETIIYDTTLEQKPIPLKQVNTVTCQNQSDDTINTIIKRLLERYSDINKLTRIFAWILRIPSKTKGVHQPYLTLQELRRANLLIVKYVQQAEFANDINYLLKHKTVHCKSKLLSLNPFIDSNGILRVGGRLKNAQINQETKTPIILPSNHRLTTLLIEEAHALTFHGGARITLANLRQRYWIIKGYLTTKKLIRKCVTCKRHDPIKQHQLMGDLPACRVNPESAFYHCGVDYTGFVEVKANKGRGIKTTKGYIALFVCMVTKAVHIELVSDLSSSAFIACLQRMSARRSAPRHIYSDNGTNFQGANRALQEQHHQLEQVFNDSFYKEITEMGIEWHFIAPSWPNAGGLWERAVRSLKHHLKRVIGSQKLTFEEYATLLAKIEACLNSRPLCAISENIEDLDCLTPAHFLTGRPGLTVIETEEDARTRWHLTSKLFQDLWKKWKSEYLTQLSARNKWMTTQKNIEVGDLVVIHDDNLPPGKWAMGRVLETHAGDDGLIRVVTLKTKNGHLKRPVVKLSILPVYDTNETNRIHQEPMNQPTINPPTKPEKRRASPKKPKLAYFTSAILFIMMLLISPLSAEHNIKKLPTNQTLYFDPIAQLQLVRDKWTMIVYFDLEPYWDGINTYQKINQYLKKLCTTIEMQSHCDMIISQLRHDYQELEYYNELLLSQHFNVSARQRRRRRGLVNGVGYLANELFGVLDSRFADKYVDDIETTRLNEKHLLSLWKNQTSVIESEFNLMKRMQATIDKQHKTINKRLNMLEESMNNSQKQIQDLATSQRITNNK</sequence>
<evidence type="ECO:0000259" key="2">
    <source>
        <dbReference type="PROSITE" id="PS50994"/>
    </source>
</evidence>
<dbReference type="Proteomes" id="UP000653454">
    <property type="component" value="Unassembled WGS sequence"/>
</dbReference>
<dbReference type="SUPFAM" id="SSF56672">
    <property type="entry name" value="DNA/RNA polymerases"/>
    <property type="match status" value="1"/>
</dbReference>
<feature type="region of interest" description="Disordered" evidence="1">
    <location>
        <begin position="101"/>
        <end position="145"/>
    </location>
</feature>
<dbReference type="Pfam" id="PF12259">
    <property type="entry name" value="Baculo_F"/>
    <property type="match status" value="1"/>
</dbReference>
<dbReference type="Pfam" id="PF17921">
    <property type="entry name" value="Integrase_H2C2"/>
    <property type="match status" value="1"/>
</dbReference>
<feature type="compositionally biased region" description="Pro residues" evidence="1">
    <location>
        <begin position="126"/>
        <end position="138"/>
    </location>
</feature>
<dbReference type="Gene3D" id="3.30.420.10">
    <property type="entry name" value="Ribonuclease H-like superfamily/Ribonuclease H"/>
    <property type="match status" value="1"/>
</dbReference>
<dbReference type="Gene3D" id="2.40.70.10">
    <property type="entry name" value="Acid Proteases"/>
    <property type="match status" value="1"/>
</dbReference>
<evidence type="ECO:0000313" key="3">
    <source>
        <dbReference type="EMBL" id="CAG9102061.1"/>
    </source>
</evidence>
<dbReference type="Pfam" id="PF05380">
    <property type="entry name" value="Peptidase_A17"/>
    <property type="match status" value="1"/>
</dbReference>